<evidence type="ECO:0000313" key="3">
    <source>
        <dbReference type="Proteomes" id="UP000325081"/>
    </source>
</evidence>
<feature type="compositionally biased region" description="Polar residues" evidence="1">
    <location>
        <begin position="241"/>
        <end position="254"/>
    </location>
</feature>
<dbReference type="OrthoDB" id="1112236at2759"/>
<comment type="caution">
    <text evidence="2">The sequence shown here is derived from an EMBL/GenBank/DDBJ whole genome shotgun (WGS) entry which is preliminary data.</text>
</comment>
<name>A0A5A7RCX3_STRAF</name>
<evidence type="ECO:0000256" key="1">
    <source>
        <dbReference type="SAM" id="MobiDB-lite"/>
    </source>
</evidence>
<proteinExistence type="predicted"/>
<feature type="region of interest" description="Disordered" evidence="1">
    <location>
        <begin position="227"/>
        <end position="254"/>
    </location>
</feature>
<keyword evidence="2" id="KW-0808">Transferase</keyword>
<dbReference type="AlphaFoldDB" id="A0A5A7RCX3"/>
<dbReference type="GO" id="GO:0016740">
    <property type="term" value="F:transferase activity"/>
    <property type="evidence" value="ECO:0007669"/>
    <property type="project" value="UniProtKB-KW"/>
</dbReference>
<organism evidence="2 3">
    <name type="scientific">Striga asiatica</name>
    <name type="common">Asiatic witchweed</name>
    <name type="synonym">Buchnera asiatica</name>
    <dbReference type="NCBI Taxonomy" id="4170"/>
    <lineage>
        <taxon>Eukaryota</taxon>
        <taxon>Viridiplantae</taxon>
        <taxon>Streptophyta</taxon>
        <taxon>Embryophyta</taxon>
        <taxon>Tracheophyta</taxon>
        <taxon>Spermatophyta</taxon>
        <taxon>Magnoliopsida</taxon>
        <taxon>eudicotyledons</taxon>
        <taxon>Gunneridae</taxon>
        <taxon>Pentapetalae</taxon>
        <taxon>asterids</taxon>
        <taxon>lamiids</taxon>
        <taxon>Lamiales</taxon>
        <taxon>Orobanchaceae</taxon>
        <taxon>Buchnereae</taxon>
        <taxon>Striga</taxon>
    </lineage>
</organism>
<gene>
    <name evidence="2" type="ORF">STAS_33113</name>
</gene>
<keyword evidence="3" id="KW-1185">Reference proteome</keyword>
<protein>
    <submittedName>
        <fullName evidence="2">UDP-Glycosyltransferase superfamily protein</fullName>
    </submittedName>
</protein>
<sequence>MPPKKRQAATKNTKKRVTEDVSEMETDLRVEADPNATKTRRDGPFIISGERESMVYDKITQMDIRPPKKLKMSDLYFLQLEERVVEYLRALRLYQYATMEQDAVIAVIMEFYTTLTVLDKDKRLACRLQGKEVTIDYALMNEIFGFPKTGPSEVPSGHLITRIADHFDLVYGEETVHVKWIDSRELISSHIAMDSSTLHPHESRECVMNYFKRHNLAGAEKVAIEGAPPKTLDLPSLEGPQPTTETANDVPSMSGYTTNPWDGFAAHVTTLLNQ</sequence>
<accession>A0A5A7RCX3</accession>
<feature type="region of interest" description="Disordered" evidence="1">
    <location>
        <begin position="1"/>
        <end position="42"/>
    </location>
</feature>
<feature type="non-terminal residue" evidence="2">
    <location>
        <position position="274"/>
    </location>
</feature>
<dbReference type="EMBL" id="BKCP01011760">
    <property type="protein sequence ID" value="GER55449.1"/>
    <property type="molecule type" value="Genomic_DNA"/>
</dbReference>
<evidence type="ECO:0000313" key="2">
    <source>
        <dbReference type="EMBL" id="GER55449.1"/>
    </source>
</evidence>
<feature type="compositionally biased region" description="Basic residues" evidence="1">
    <location>
        <begin position="1"/>
        <end position="15"/>
    </location>
</feature>
<dbReference type="Proteomes" id="UP000325081">
    <property type="component" value="Unassembled WGS sequence"/>
</dbReference>
<reference evidence="3" key="1">
    <citation type="journal article" date="2019" name="Curr. Biol.">
        <title>Genome Sequence of Striga asiatica Provides Insight into the Evolution of Plant Parasitism.</title>
        <authorList>
            <person name="Yoshida S."/>
            <person name="Kim S."/>
            <person name="Wafula E.K."/>
            <person name="Tanskanen J."/>
            <person name="Kim Y.M."/>
            <person name="Honaas L."/>
            <person name="Yang Z."/>
            <person name="Spallek T."/>
            <person name="Conn C.E."/>
            <person name="Ichihashi Y."/>
            <person name="Cheong K."/>
            <person name="Cui S."/>
            <person name="Der J.P."/>
            <person name="Gundlach H."/>
            <person name="Jiao Y."/>
            <person name="Hori C."/>
            <person name="Ishida J.K."/>
            <person name="Kasahara H."/>
            <person name="Kiba T."/>
            <person name="Kim M.S."/>
            <person name="Koo N."/>
            <person name="Laohavisit A."/>
            <person name="Lee Y.H."/>
            <person name="Lumba S."/>
            <person name="McCourt P."/>
            <person name="Mortimer J.C."/>
            <person name="Mutuku J.M."/>
            <person name="Nomura T."/>
            <person name="Sasaki-Sekimoto Y."/>
            <person name="Seto Y."/>
            <person name="Wang Y."/>
            <person name="Wakatake T."/>
            <person name="Sakakibara H."/>
            <person name="Demura T."/>
            <person name="Yamaguchi S."/>
            <person name="Yoneyama K."/>
            <person name="Manabe R.I."/>
            <person name="Nelson D.C."/>
            <person name="Schulman A.H."/>
            <person name="Timko M.P."/>
            <person name="dePamphilis C.W."/>
            <person name="Choi D."/>
            <person name="Shirasu K."/>
        </authorList>
    </citation>
    <scope>NUCLEOTIDE SEQUENCE [LARGE SCALE GENOMIC DNA]</scope>
    <source>
        <strain evidence="3">cv. UVA1</strain>
    </source>
</reference>